<name>A0A2A7SCZ7_BURGA</name>
<dbReference type="EMBL" id="PDDY01000001">
    <property type="protein sequence ID" value="PEH41165.1"/>
    <property type="molecule type" value="Genomic_DNA"/>
</dbReference>
<comment type="caution">
    <text evidence="2">The sequence shown here is derived from an EMBL/GenBank/DDBJ whole genome shotgun (WGS) entry which is preliminary data.</text>
</comment>
<proteinExistence type="predicted"/>
<gene>
    <name evidence="2" type="ORF">CRM94_02765</name>
</gene>
<protein>
    <submittedName>
        <fullName evidence="2">Uncharacterized protein</fullName>
    </submittedName>
</protein>
<keyword evidence="1" id="KW-0812">Transmembrane</keyword>
<reference evidence="3" key="1">
    <citation type="submission" date="2017-09" db="EMBL/GenBank/DDBJ databases">
        <title>FDA dAtabase for Regulatory Grade micrObial Sequences (FDA-ARGOS): Supporting development and validation of Infectious Disease Dx tests.</title>
        <authorList>
            <person name="Minogue T."/>
            <person name="Wolcott M."/>
            <person name="Wasieloski L."/>
            <person name="Aguilar W."/>
            <person name="Moore D."/>
            <person name="Tallon L."/>
            <person name="Sadzewicz L."/>
            <person name="Ott S."/>
            <person name="Zhao X."/>
            <person name="Nagaraj S."/>
            <person name="Vavikolanu K."/>
            <person name="Aluvathingal J."/>
            <person name="Nadendla S."/>
            <person name="Sichtig H."/>
        </authorList>
    </citation>
    <scope>NUCLEOTIDE SEQUENCE [LARGE SCALE GENOMIC DNA]</scope>
    <source>
        <strain evidence="3">FDAARGOS_390</strain>
    </source>
</reference>
<accession>A0A2A7SCZ7</accession>
<evidence type="ECO:0000313" key="3">
    <source>
        <dbReference type="Proteomes" id="UP000220629"/>
    </source>
</evidence>
<sequence length="60" mass="6394">MQGLKRRTRHQGGQAYVEYVVALGLLVGALVAGGDTSVMNTLLVSLKSFFDAYGYALSLS</sequence>
<keyword evidence="1" id="KW-0472">Membrane</keyword>
<organism evidence="2 3">
    <name type="scientific">Burkholderia gladioli</name>
    <name type="common">Pseudomonas marginata</name>
    <name type="synonym">Phytomonas marginata</name>
    <dbReference type="NCBI Taxonomy" id="28095"/>
    <lineage>
        <taxon>Bacteria</taxon>
        <taxon>Pseudomonadati</taxon>
        <taxon>Pseudomonadota</taxon>
        <taxon>Betaproteobacteria</taxon>
        <taxon>Burkholderiales</taxon>
        <taxon>Burkholderiaceae</taxon>
        <taxon>Burkholderia</taxon>
    </lineage>
</organism>
<dbReference type="AlphaFoldDB" id="A0A2A7SCZ7"/>
<dbReference type="RefSeq" id="WP_096752176.1">
    <property type="nucleotide sequence ID" value="NZ_CADEPO010000007.1"/>
</dbReference>
<feature type="transmembrane region" description="Helical" evidence="1">
    <location>
        <begin position="16"/>
        <end position="34"/>
    </location>
</feature>
<keyword evidence="1" id="KW-1133">Transmembrane helix</keyword>
<dbReference type="Proteomes" id="UP000220629">
    <property type="component" value="Unassembled WGS sequence"/>
</dbReference>
<evidence type="ECO:0000313" key="2">
    <source>
        <dbReference type="EMBL" id="PEH41165.1"/>
    </source>
</evidence>
<evidence type="ECO:0000256" key="1">
    <source>
        <dbReference type="SAM" id="Phobius"/>
    </source>
</evidence>